<dbReference type="GO" id="GO:0030435">
    <property type="term" value="P:sporulation resulting in formation of a cellular spore"/>
    <property type="evidence" value="ECO:0007669"/>
    <property type="project" value="UniProtKB-KW"/>
</dbReference>
<sequence>MPKTLGWHETLEIHELVASQTNCLTKCKASFKNVKDAQLKELYTFSIQTLENNIRELLPFYKSAPRLEEDEVEEIREVDTGYFAGELLSSSKSAIKNYAAAITETATPALKTLLTRHLNGAIDWHTRVFNYMYQNGQYPAYNLSQLLSNDVKNANKALKMKY</sequence>
<dbReference type="Pfam" id="PF07875">
    <property type="entry name" value="Coat_F"/>
    <property type="match status" value="1"/>
</dbReference>
<protein>
    <submittedName>
        <fullName evidence="4">Spore coat protein</fullName>
    </submittedName>
</protein>
<dbReference type="OrthoDB" id="2703958at2"/>
<dbReference type="EMBL" id="JRUN01000003">
    <property type="protein sequence ID" value="KHD86582.1"/>
    <property type="molecule type" value="Genomic_DNA"/>
</dbReference>
<evidence type="ECO:0000256" key="3">
    <source>
        <dbReference type="ARBA" id="ARBA00024344"/>
    </source>
</evidence>
<dbReference type="InterPro" id="IPR012347">
    <property type="entry name" value="Ferritin-like"/>
</dbReference>
<evidence type="ECO:0000256" key="2">
    <source>
        <dbReference type="ARBA" id="ARBA00024325"/>
    </source>
</evidence>
<keyword evidence="1" id="KW-0749">Sporulation</keyword>
<evidence type="ECO:0000256" key="1">
    <source>
        <dbReference type="ARBA" id="ARBA00022969"/>
    </source>
</evidence>
<comment type="similarity">
    <text evidence="3">Belongs to the CotF family.</text>
</comment>
<organism evidence="4 5">
    <name type="scientific">Heyndrickxia ginsengihumi</name>
    <dbReference type="NCBI Taxonomy" id="363870"/>
    <lineage>
        <taxon>Bacteria</taxon>
        <taxon>Bacillati</taxon>
        <taxon>Bacillota</taxon>
        <taxon>Bacilli</taxon>
        <taxon>Bacillales</taxon>
        <taxon>Bacillaceae</taxon>
        <taxon>Heyndrickxia</taxon>
    </lineage>
</organism>
<keyword evidence="4" id="KW-0167">Capsid protein</keyword>
<proteinExistence type="inferred from homology"/>
<dbReference type="InterPro" id="IPR012851">
    <property type="entry name" value="Spore_coat_CotF-like"/>
</dbReference>
<reference evidence="4 5" key="1">
    <citation type="submission" date="2014-10" db="EMBL/GenBank/DDBJ databases">
        <title>Draft genome of phytase producing Bacillus ginsengihumi strain M2.11.</title>
        <authorList>
            <person name="Toymentseva A."/>
            <person name="Boulygina E.A."/>
            <person name="Kazakov S.V."/>
            <person name="Kayumov I."/>
            <person name="Suleimanova A.D."/>
            <person name="Mardanova A.M."/>
            <person name="Maria S.N."/>
            <person name="Sergey M.Y."/>
            <person name="Sharipova M.R."/>
        </authorList>
    </citation>
    <scope>NUCLEOTIDE SEQUENCE [LARGE SCALE GENOMIC DNA]</scope>
    <source>
        <strain evidence="4 5">M2.11</strain>
    </source>
</reference>
<comment type="subcellular location">
    <subcellularLocation>
        <location evidence="2">Spore coat</location>
    </subcellularLocation>
</comment>
<dbReference type="RefSeq" id="WP_025728880.1">
    <property type="nucleotide sequence ID" value="NZ_JAMAUG010000004.1"/>
</dbReference>
<dbReference type="Gene3D" id="1.20.1260.10">
    <property type="match status" value="1"/>
</dbReference>
<keyword evidence="4" id="KW-0946">Virion</keyword>
<evidence type="ECO:0000313" key="4">
    <source>
        <dbReference type="EMBL" id="KHD86582.1"/>
    </source>
</evidence>
<comment type="caution">
    <text evidence="4">The sequence shown here is derived from an EMBL/GenBank/DDBJ whole genome shotgun (WGS) entry which is preliminary data.</text>
</comment>
<name>A0A0A6Y2R2_9BACI</name>
<gene>
    <name evidence="4" type="ORF">NG54_01770</name>
</gene>
<dbReference type="PANTHER" id="PTHR39183:SF1">
    <property type="entry name" value="SPORE COAT PROTEIN F-LIKE PROTEIN YHCQ"/>
    <property type="match status" value="1"/>
</dbReference>
<dbReference type="STRING" id="363870.NG54_01770"/>
<evidence type="ECO:0000313" key="5">
    <source>
        <dbReference type="Proteomes" id="UP000030588"/>
    </source>
</evidence>
<dbReference type="PANTHER" id="PTHR39183">
    <property type="entry name" value="SPORE COAT PROTEIN F-LIKE PROTEIN YHCQ"/>
    <property type="match status" value="1"/>
</dbReference>
<accession>A0A0A6Y2R2</accession>
<dbReference type="Proteomes" id="UP000030588">
    <property type="component" value="Unassembled WGS sequence"/>
</dbReference>
<dbReference type="AlphaFoldDB" id="A0A0A6Y2R2"/>